<dbReference type="EMBL" id="BJWK01000006">
    <property type="protein sequence ID" value="GEM08920.1"/>
    <property type="molecule type" value="Genomic_DNA"/>
</dbReference>
<evidence type="ECO:0000313" key="2">
    <source>
        <dbReference type="Proteomes" id="UP000321518"/>
    </source>
</evidence>
<protein>
    <submittedName>
        <fullName evidence="1">Uncharacterized protein</fullName>
    </submittedName>
</protein>
<evidence type="ECO:0000313" key="1">
    <source>
        <dbReference type="EMBL" id="GEM08920.1"/>
    </source>
</evidence>
<name>A0A511KEX2_RHOTO</name>
<organism evidence="1 2">
    <name type="scientific">Rhodotorula toruloides</name>
    <name type="common">Yeast</name>
    <name type="synonym">Rhodosporidium toruloides</name>
    <dbReference type="NCBI Taxonomy" id="5286"/>
    <lineage>
        <taxon>Eukaryota</taxon>
        <taxon>Fungi</taxon>
        <taxon>Dikarya</taxon>
        <taxon>Basidiomycota</taxon>
        <taxon>Pucciniomycotina</taxon>
        <taxon>Microbotryomycetes</taxon>
        <taxon>Sporidiobolales</taxon>
        <taxon>Sporidiobolaceae</taxon>
        <taxon>Rhodotorula</taxon>
    </lineage>
</organism>
<dbReference type="AlphaFoldDB" id="A0A511KEX2"/>
<sequence>MSALGRPPMGRNRLLHFLPFVKHTNAWLVSQLDAGWWNTLNSREMKAMFAWADMLTRYAGGETAIGRALEVPAFLRAKETALLAKEDARIPLTAEEETELEVCNGLRTIVREAQQQATRCASWKDDSFGARVPPDRAQGGATIRLVAAGVGG</sequence>
<comment type="caution">
    <text evidence="1">The sequence shown here is derived from an EMBL/GenBank/DDBJ whole genome shotgun (WGS) entry which is preliminary data.</text>
</comment>
<dbReference type="Proteomes" id="UP000321518">
    <property type="component" value="Unassembled WGS sequence"/>
</dbReference>
<gene>
    <name evidence="1" type="ORF">Rt10032_c06g2937</name>
</gene>
<reference evidence="1 2" key="1">
    <citation type="submission" date="2019-07" db="EMBL/GenBank/DDBJ databases">
        <title>Rhodotorula toruloides NBRC10032 genome sequencing.</title>
        <authorList>
            <person name="Shida Y."/>
            <person name="Takaku H."/>
            <person name="Ogasawara W."/>
            <person name="Mori K."/>
        </authorList>
    </citation>
    <scope>NUCLEOTIDE SEQUENCE [LARGE SCALE GENOMIC DNA]</scope>
    <source>
        <strain evidence="1 2">NBRC10032</strain>
    </source>
</reference>
<dbReference type="OrthoDB" id="10390049at2759"/>
<accession>A0A511KEX2</accession>
<proteinExistence type="predicted"/>